<keyword evidence="1" id="KW-0812">Transmembrane</keyword>
<keyword evidence="1" id="KW-1133">Transmembrane helix</keyword>
<reference evidence="2" key="1">
    <citation type="journal article" date="2019" name="bioRxiv">
        <title>The Genome of the Zebra Mussel, Dreissena polymorpha: A Resource for Invasive Species Research.</title>
        <authorList>
            <person name="McCartney M.A."/>
            <person name="Auch B."/>
            <person name="Kono T."/>
            <person name="Mallez S."/>
            <person name="Zhang Y."/>
            <person name="Obille A."/>
            <person name="Becker A."/>
            <person name="Abrahante J.E."/>
            <person name="Garbe J."/>
            <person name="Badalamenti J.P."/>
            <person name="Herman A."/>
            <person name="Mangelson H."/>
            <person name="Liachko I."/>
            <person name="Sullivan S."/>
            <person name="Sone E.D."/>
            <person name="Koren S."/>
            <person name="Silverstein K.A.T."/>
            <person name="Beckman K.B."/>
            <person name="Gohl D.M."/>
        </authorList>
    </citation>
    <scope>NUCLEOTIDE SEQUENCE</scope>
    <source>
        <strain evidence="2">Duluth1</strain>
        <tissue evidence="2">Whole animal</tissue>
    </source>
</reference>
<accession>A0A9D4N4P6</accession>
<keyword evidence="3" id="KW-1185">Reference proteome</keyword>
<dbReference type="AlphaFoldDB" id="A0A9D4N4P6"/>
<protein>
    <submittedName>
        <fullName evidence="2">Uncharacterized protein</fullName>
    </submittedName>
</protein>
<evidence type="ECO:0000313" key="2">
    <source>
        <dbReference type="EMBL" id="KAH3887771.1"/>
    </source>
</evidence>
<gene>
    <name evidence="2" type="ORF">DPMN_011790</name>
</gene>
<name>A0A9D4N4P6_DREPO</name>
<dbReference type="EMBL" id="JAIWYP010000001">
    <property type="protein sequence ID" value="KAH3887771.1"/>
    <property type="molecule type" value="Genomic_DNA"/>
</dbReference>
<keyword evidence="1" id="KW-0472">Membrane</keyword>
<comment type="caution">
    <text evidence="2">The sequence shown here is derived from an EMBL/GenBank/DDBJ whole genome shotgun (WGS) entry which is preliminary data.</text>
</comment>
<proteinExistence type="predicted"/>
<dbReference type="Proteomes" id="UP000828390">
    <property type="component" value="Unassembled WGS sequence"/>
</dbReference>
<reference evidence="2" key="2">
    <citation type="submission" date="2020-11" db="EMBL/GenBank/DDBJ databases">
        <authorList>
            <person name="McCartney M.A."/>
            <person name="Auch B."/>
            <person name="Kono T."/>
            <person name="Mallez S."/>
            <person name="Becker A."/>
            <person name="Gohl D.M."/>
            <person name="Silverstein K.A.T."/>
            <person name="Koren S."/>
            <person name="Bechman K.B."/>
            <person name="Herman A."/>
            <person name="Abrahante J.E."/>
            <person name="Garbe J."/>
        </authorList>
    </citation>
    <scope>NUCLEOTIDE SEQUENCE</scope>
    <source>
        <strain evidence="2">Duluth1</strain>
        <tissue evidence="2">Whole animal</tissue>
    </source>
</reference>
<organism evidence="2 3">
    <name type="scientific">Dreissena polymorpha</name>
    <name type="common">Zebra mussel</name>
    <name type="synonym">Mytilus polymorpha</name>
    <dbReference type="NCBI Taxonomy" id="45954"/>
    <lineage>
        <taxon>Eukaryota</taxon>
        <taxon>Metazoa</taxon>
        <taxon>Spiralia</taxon>
        <taxon>Lophotrochozoa</taxon>
        <taxon>Mollusca</taxon>
        <taxon>Bivalvia</taxon>
        <taxon>Autobranchia</taxon>
        <taxon>Heteroconchia</taxon>
        <taxon>Euheterodonta</taxon>
        <taxon>Imparidentia</taxon>
        <taxon>Neoheterodontei</taxon>
        <taxon>Myida</taxon>
        <taxon>Dreissenoidea</taxon>
        <taxon>Dreissenidae</taxon>
        <taxon>Dreissena</taxon>
    </lineage>
</organism>
<feature type="transmembrane region" description="Helical" evidence="1">
    <location>
        <begin position="77"/>
        <end position="103"/>
    </location>
</feature>
<sequence length="106" mass="11247">MYFNLSLRGQAGNLIRTVGGVRIIHGAPGLTEGVDSGALAAVVYLHGLLWAGRSSTVRTTPRFLEGEVLLADFGNPLVLNMISGLLTSISYILLLVSIHALLLPVH</sequence>
<evidence type="ECO:0000256" key="1">
    <source>
        <dbReference type="SAM" id="Phobius"/>
    </source>
</evidence>
<evidence type="ECO:0000313" key="3">
    <source>
        <dbReference type="Proteomes" id="UP000828390"/>
    </source>
</evidence>